<evidence type="ECO:0000256" key="7">
    <source>
        <dbReference type="NCBIfam" id="TIGR01068"/>
    </source>
</evidence>
<evidence type="ECO:0000259" key="9">
    <source>
        <dbReference type="PROSITE" id="PS51352"/>
    </source>
</evidence>
<evidence type="ECO:0000313" key="10">
    <source>
        <dbReference type="EMBL" id="SEM54341.1"/>
    </source>
</evidence>
<evidence type="ECO:0000256" key="1">
    <source>
        <dbReference type="ARBA" id="ARBA00008987"/>
    </source>
</evidence>
<evidence type="ECO:0000256" key="4">
    <source>
        <dbReference type="ARBA" id="ARBA00022982"/>
    </source>
</evidence>
<dbReference type="InterPro" id="IPR036249">
    <property type="entry name" value="Thioredoxin-like_sf"/>
</dbReference>
<dbReference type="InterPro" id="IPR005746">
    <property type="entry name" value="Thioredoxin"/>
</dbReference>
<dbReference type="Proteomes" id="UP000182089">
    <property type="component" value="Unassembled WGS sequence"/>
</dbReference>
<keyword evidence="5" id="KW-1015">Disulfide bond</keyword>
<dbReference type="Pfam" id="PF00085">
    <property type="entry name" value="Thioredoxin"/>
    <property type="match status" value="1"/>
</dbReference>
<comment type="similarity">
    <text evidence="1 8">Belongs to the thioredoxin family.</text>
</comment>
<evidence type="ECO:0000256" key="3">
    <source>
        <dbReference type="ARBA" id="ARBA00022448"/>
    </source>
</evidence>
<dbReference type="PIRSF" id="PIRSF000077">
    <property type="entry name" value="Thioredoxin"/>
    <property type="match status" value="1"/>
</dbReference>
<keyword evidence="4" id="KW-0249">Electron transport</keyword>
<dbReference type="EMBL" id="FOCC01000004">
    <property type="protein sequence ID" value="SEM54341.1"/>
    <property type="molecule type" value="Genomic_DNA"/>
</dbReference>
<evidence type="ECO:0000256" key="6">
    <source>
        <dbReference type="ARBA" id="ARBA00023284"/>
    </source>
</evidence>
<sequence>MIETATSQDFNEKTAQGLSFTDFWATWCGPCRMQSPVVEQLANEMDNVNFYKVDVDANPEIAGQLGIMSIPTMVVKKDGQIVDTIIGYHDKASLAEVLKKHM</sequence>
<dbReference type="InterPro" id="IPR013766">
    <property type="entry name" value="Thioredoxin_domain"/>
</dbReference>
<evidence type="ECO:0000256" key="2">
    <source>
        <dbReference type="ARBA" id="ARBA00020570"/>
    </source>
</evidence>
<dbReference type="PRINTS" id="PR00421">
    <property type="entry name" value="THIOREDOXIN"/>
</dbReference>
<name>A0ABY1AAL8_9LACO</name>
<proteinExistence type="inferred from homology"/>
<evidence type="ECO:0000313" key="11">
    <source>
        <dbReference type="Proteomes" id="UP000182089"/>
    </source>
</evidence>
<dbReference type="PROSITE" id="PS51352">
    <property type="entry name" value="THIOREDOXIN_2"/>
    <property type="match status" value="1"/>
</dbReference>
<dbReference type="SUPFAM" id="SSF52833">
    <property type="entry name" value="Thioredoxin-like"/>
    <property type="match status" value="1"/>
</dbReference>
<reference evidence="10 11" key="1">
    <citation type="submission" date="2016-10" db="EMBL/GenBank/DDBJ databases">
        <authorList>
            <person name="Varghese N."/>
            <person name="Submissions S."/>
        </authorList>
    </citation>
    <scope>NUCLEOTIDE SEQUENCE [LARGE SCALE GENOMIC DNA]</scope>
    <source>
        <strain evidence="10 11">WC1T17</strain>
    </source>
</reference>
<dbReference type="NCBIfam" id="TIGR01068">
    <property type="entry name" value="thioredoxin"/>
    <property type="match status" value="1"/>
</dbReference>
<gene>
    <name evidence="10" type="ORF">SAMN05216431_10448</name>
</gene>
<dbReference type="InterPro" id="IPR017937">
    <property type="entry name" value="Thioredoxin_CS"/>
</dbReference>
<feature type="domain" description="Thioredoxin" evidence="9">
    <location>
        <begin position="1"/>
        <end position="102"/>
    </location>
</feature>
<evidence type="ECO:0000256" key="5">
    <source>
        <dbReference type="ARBA" id="ARBA00023157"/>
    </source>
</evidence>
<dbReference type="CDD" id="cd02947">
    <property type="entry name" value="TRX_family"/>
    <property type="match status" value="1"/>
</dbReference>
<accession>A0ABY1AAL8</accession>
<keyword evidence="3" id="KW-0813">Transport</keyword>
<protein>
    <recommendedName>
        <fullName evidence="2 7">Thioredoxin</fullName>
    </recommendedName>
</protein>
<dbReference type="PANTHER" id="PTHR45663:SF11">
    <property type="entry name" value="GEO12009P1"/>
    <property type="match status" value="1"/>
</dbReference>
<dbReference type="PANTHER" id="PTHR45663">
    <property type="entry name" value="GEO12009P1"/>
    <property type="match status" value="1"/>
</dbReference>
<comment type="caution">
    <text evidence="10">The sequence shown here is derived from an EMBL/GenBank/DDBJ whole genome shotgun (WGS) entry which is preliminary data.</text>
</comment>
<organism evidence="10 11">
    <name type="scientific">Ligilactobacillus ruminis</name>
    <dbReference type="NCBI Taxonomy" id="1623"/>
    <lineage>
        <taxon>Bacteria</taxon>
        <taxon>Bacillati</taxon>
        <taxon>Bacillota</taxon>
        <taxon>Bacilli</taxon>
        <taxon>Lactobacillales</taxon>
        <taxon>Lactobacillaceae</taxon>
        <taxon>Ligilactobacillus</taxon>
    </lineage>
</organism>
<dbReference type="Gene3D" id="3.40.30.10">
    <property type="entry name" value="Glutaredoxin"/>
    <property type="match status" value="1"/>
</dbReference>
<evidence type="ECO:0000256" key="8">
    <source>
        <dbReference type="PIRNR" id="PIRNR000077"/>
    </source>
</evidence>
<dbReference type="PROSITE" id="PS00194">
    <property type="entry name" value="THIOREDOXIN_1"/>
    <property type="match status" value="1"/>
</dbReference>
<keyword evidence="6" id="KW-0676">Redox-active center</keyword>